<proteinExistence type="predicted"/>
<evidence type="ECO:0000313" key="1">
    <source>
        <dbReference type="EMBL" id="KAI9458020.1"/>
    </source>
</evidence>
<evidence type="ECO:0000313" key="2">
    <source>
        <dbReference type="Proteomes" id="UP001207468"/>
    </source>
</evidence>
<dbReference type="Proteomes" id="UP001207468">
    <property type="component" value="Unassembled WGS sequence"/>
</dbReference>
<dbReference type="EMBL" id="JAGFNK010000215">
    <property type="protein sequence ID" value="KAI9458020.1"/>
    <property type="molecule type" value="Genomic_DNA"/>
</dbReference>
<accession>A0ACC0U2X0</accession>
<gene>
    <name evidence="1" type="ORF">F5148DRAFT_983938</name>
</gene>
<reference evidence="1" key="1">
    <citation type="submission" date="2021-03" db="EMBL/GenBank/DDBJ databases">
        <title>Evolutionary priming and transition to the ectomycorrhizal habit in an iconic lineage of mushroom-forming fungi: is preadaptation a requirement?</title>
        <authorList>
            <consortium name="DOE Joint Genome Institute"/>
            <person name="Looney B.P."/>
            <person name="Miyauchi S."/>
            <person name="Morin E."/>
            <person name="Drula E."/>
            <person name="Courty P.E."/>
            <person name="Chicoki N."/>
            <person name="Fauchery L."/>
            <person name="Kohler A."/>
            <person name="Kuo A."/>
            <person name="LaButti K."/>
            <person name="Pangilinan J."/>
            <person name="Lipzen A."/>
            <person name="Riley R."/>
            <person name="Andreopoulos W."/>
            <person name="He G."/>
            <person name="Johnson J."/>
            <person name="Barry K.W."/>
            <person name="Grigoriev I.V."/>
            <person name="Nagy L."/>
            <person name="Hibbett D."/>
            <person name="Henrissat B."/>
            <person name="Matheny P.B."/>
            <person name="Labbe J."/>
            <person name="Martin A.F."/>
        </authorList>
    </citation>
    <scope>NUCLEOTIDE SEQUENCE</scope>
    <source>
        <strain evidence="1">BPL698</strain>
    </source>
</reference>
<comment type="caution">
    <text evidence="1">The sequence shown here is derived from an EMBL/GenBank/DDBJ whole genome shotgun (WGS) entry which is preliminary data.</text>
</comment>
<sequence length="638" mass="71002">MPLKSASVPRSPGSASPPYPGAATRRTSSQPKSSRQQFSACGACRMRRVRCDLKDLPFSNTGTQPQCSNCKERGLKCVDEFAEVKAVKLLRRGRRLQQVEAVYGKSIDEDGGLFTAPSLSPALIPKLKPEFFSSAFFRRFHIQHPIIDPSEFCARFFEFSKGNCNALGIPGQLIAMLLAVWAASFGVNEYGIEDLHHGEAIIRNRREATNEMVQEMLHLIDIHGILRKPTWDGVRALHLLLPLTQEVQSPMERLVMYEALVSQVFTLCSLASVSSVGSGQGQAVDILVRARLFWYSHIVEGVTTGLRGGRLLISDDDLASFQKTLPPLNSDAMTRTSTIAYEFTYRYAMVPLELASACRRVHSALTGPKARQQNEIEEKSLHEVWDALEKSWKDFDNLRMLGTSGNVHEEDVDRYIHGWQIFIFECLNVIREALKQRTVVHPTCDRNLSLSLPNSSPRSAQFDAATRLLNIADARCHEVVRRVVVIIRQHLGTPFFEYDASLVRDGCFFAGFLLAGEGGSDEDVQTCLQALRQMRWAFSKGEEREKTVRMVWESRKGSNTQPRPPISPTLTTPVFELQPAGTQLLRTHPQRPHPPPLSIPFASSSSSRGMTSLDTSAPTTACTEDSSWASPLSATPSS</sequence>
<organism evidence="1 2">
    <name type="scientific">Russula earlei</name>
    <dbReference type="NCBI Taxonomy" id="71964"/>
    <lineage>
        <taxon>Eukaryota</taxon>
        <taxon>Fungi</taxon>
        <taxon>Dikarya</taxon>
        <taxon>Basidiomycota</taxon>
        <taxon>Agaricomycotina</taxon>
        <taxon>Agaricomycetes</taxon>
        <taxon>Russulales</taxon>
        <taxon>Russulaceae</taxon>
        <taxon>Russula</taxon>
    </lineage>
</organism>
<keyword evidence="2" id="KW-1185">Reference proteome</keyword>
<protein>
    <submittedName>
        <fullName evidence="1">Uncharacterized protein</fullName>
    </submittedName>
</protein>
<feature type="non-terminal residue" evidence="1">
    <location>
        <position position="638"/>
    </location>
</feature>
<name>A0ACC0U2X0_9AGAM</name>